<dbReference type="RefSeq" id="WP_053284364.1">
    <property type="nucleotide sequence ID" value="NZ_JNVD01000030.1"/>
</dbReference>
<evidence type="ECO:0000313" key="1">
    <source>
        <dbReference type="EMBL" id="KOC19243.1"/>
    </source>
</evidence>
<proteinExistence type="predicted"/>
<protein>
    <recommendedName>
        <fullName evidence="3">Tail terminator</fullName>
    </recommendedName>
</protein>
<name>A0A0L7MC81_COMTE</name>
<evidence type="ECO:0008006" key="3">
    <source>
        <dbReference type="Google" id="ProtNLM"/>
    </source>
</evidence>
<evidence type="ECO:0000313" key="2">
    <source>
        <dbReference type="Proteomes" id="UP000037442"/>
    </source>
</evidence>
<dbReference type="EMBL" id="JNVD01000030">
    <property type="protein sequence ID" value="KOC19243.1"/>
    <property type="molecule type" value="Genomic_DNA"/>
</dbReference>
<accession>A0A0L7MC81</accession>
<dbReference type="Proteomes" id="UP000037442">
    <property type="component" value="Unassembled WGS sequence"/>
</dbReference>
<organism evidence="1 2">
    <name type="scientific">Comamonas testosteroni</name>
    <name type="common">Pseudomonas testosteroni</name>
    <dbReference type="NCBI Taxonomy" id="285"/>
    <lineage>
        <taxon>Bacteria</taxon>
        <taxon>Pseudomonadati</taxon>
        <taxon>Pseudomonadota</taxon>
        <taxon>Betaproteobacteria</taxon>
        <taxon>Burkholderiales</taxon>
        <taxon>Comamonadaceae</taxon>
        <taxon>Comamonas</taxon>
    </lineage>
</organism>
<dbReference type="AlphaFoldDB" id="A0A0L7MC81"/>
<sequence>MPTIHETITAALQDVPNSWAIELPPRPQFPAVVFNVETNPEDAWCMGGGYDQHTVQIVALADTLEELDALIPTSPATGPIRAGMEALDCFQYEDSSGDAVYEPDPKKYGRHVTVVLRTPRY</sequence>
<dbReference type="PATRIC" id="fig|285.49.peg.3874"/>
<gene>
    <name evidence="1" type="ORF">GL58_18735</name>
</gene>
<reference evidence="2" key="1">
    <citation type="submission" date="2014-06" db="EMBL/GenBank/DDBJ databases">
        <title>Draft genome sequence of C. testosteroni WDL7.</title>
        <authorList>
            <person name="Wu Y."/>
            <person name="Seshan H."/>
            <person name="Arumugam K."/>
        </authorList>
    </citation>
    <scope>NUCLEOTIDE SEQUENCE [LARGE SCALE GENOMIC DNA]</scope>
    <source>
        <strain evidence="2">WDL7</strain>
    </source>
</reference>
<comment type="caution">
    <text evidence="1">The sequence shown here is derived from an EMBL/GenBank/DDBJ whole genome shotgun (WGS) entry which is preliminary data.</text>
</comment>